<evidence type="ECO:0000256" key="7">
    <source>
        <dbReference type="SAM" id="Phobius"/>
    </source>
</evidence>
<dbReference type="FunFam" id="1.20.1250.20:FF:000003">
    <property type="entry name" value="Solute carrier family 17 member 3"/>
    <property type="match status" value="1"/>
</dbReference>
<dbReference type="InterPro" id="IPR020846">
    <property type="entry name" value="MFS_dom"/>
</dbReference>
<dbReference type="GO" id="GO:0006820">
    <property type="term" value="P:monoatomic anion transport"/>
    <property type="evidence" value="ECO:0007669"/>
    <property type="project" value="TreeGrafter"/>
</dbReference>
<evidence type="ECO:0000256" key="2">
    <source>
        <dbReference type="ARBA" id="ARBA00022448"/>
    </source>
</evidence>
<evidence type="ECO:0000313" key="10">
    <source>
        <dbReference type="RefSeq" id="XP_025836426.1"/>
    </source>
</evidence>
<dbReference type="PROSITE" id="PS50850">
    <property type="entry name" value="MFS"/>
    <property type="match status" value="1"/>
</dbReference>
<dbReference type="PANTHER" id="PTHR11662">
    <property type="entry name" value="SOLUTE CARRIER FAMILY 17"/>
    <property type="match status" value="1"/>
</dbReference>
<accession>A0A7F5RKG4</accession>
<feature type="domain" description="Major facilitator superfamily (MFS) profile" evidence="8">
    <location>
        <begin position="15"/>
        <end position="458"/>
    </location>
</feature>
<dbReference type="KEGG" id="apln:108742664"/>
<dbReference type="GO" id="GO:0015293">
    <property type="term" value="F:symporter activity"/>
    <property type="evidence" value="ECO:0007669"/>
    <property type="project" value="UniProtKB-KW"/>
</dbReference>
<keyword evidence="3 7" id="KW-0812">Transmembrane</keyword>
<dbReference type="InterPro" id="IPR050382">
    <property type="entry name" value="MFS_Na/Anion_cotransporter"/>
</dbReference>
<evidence type="ECO:0000313" key="11">
    <source>
        <dbReference type="RefSeq" id="XP_025836427.1"/>
    </source>
</evidence>
<dbReference type="RefSeq" id="XP_025836426.1">
    <property type="nucleotide sequence ID" value="XM_025980641.1"/>
</dbReference>
<dbReference type="CDD" id="cd17318">
    <property type="entry name" value="MFS_SLC17"/>
    <property type="match status" value="1"/>
</dbReference>
<evidence type="ECO:0000256" key="5">
    <source>
        <dbReference type="ARBA" id="ARBA00022989"/>
    </source>
</evidence>
<organism evidence="9 10">
    <name type="scientific">Agrilus planipennis</name>
    <name type="common">Emerald ash borer</name>
    <name type="synonym">Agrilus marcopoli</name>
    <dbReference type="NCBI Taxonomy" id="224129"/>
    <lineage>
        <taxon>Eukaryota</taxon>
        <taxon>Metazoa</taxon>
        <taxon>Ecdysozoa</taxon>
        <taxon>Arthropoda</taxon>
        <taxon>Hexapoda</taxon>
        <taxon>Insecta</taxon>
        <taxon>Pterygota</taxon>
        <taxon>Neoptera</taxon>
        <taxon>Endopterygota</taxon>
        <taxon>Coleoptera</taxon>
        <taxon>Polyphaga</taxon>
        <taxon>Elateriformia</taxon>
        <taxon>Buprestoidea</taxon>
        <taxon>Buprestidae</taxon>
        <taxon>Agrilinae</taxon>
        <taxon>Agrilus</taxon>
    </lineage>
</organism>
<feature type="transmembrane region" description="Helical" evidence="7">
    <location>
        <begin position="342"/>
        <end position="360"/>
    </location>
</feature>
<proteinExistence type="predicted"/>
<dbReference type="GeneID" id="108742664"/>
<dbReference type="GO" id="GO:0016020">
    <property type="term" value="C:membrane"/>
    <property type="evidence" value="ECO:0007669"/>
    <property type="project" value="UniProtKB-SubCell"/>
</dbReference>
<dbReference type="OrthoDB" id="2985014at2759"/>
<keyword evidence="2" id="KW-0813">Transport</keyword>
<evidence type="ECO:0000256" key="3">
    <source>
        <dbReference type="ARBA" id="ARBA00022692"/>
    </source>
</evidence>
<evidence type="ECO:0000256" key="1">
    <source>
        <dbReference type="ARBA" id="ARBA00004141"/>
    </source>
</evidence>
<dbReference type="SUPFAM" id="SSF103473">
    <property type="entry name" value="MFS general substrate transporter"/>
    <property type="match status" value="1"/>
</dbReference>
<name>A0A7F5RKG4_AGRPL</name>
<protein>
    <submittedName>
        <fullName evidence="10 11">Sialin</fullName>
    </submittedName>
</protein>
<gene>
    <name evidence="10 11" type="primary">LOC108742664</name>
</gene>
<dbReference type="RefSeq" id="XP_025836427.1">
    <property type="nucleotide sequence ID" value="XM_025980642.1"/>
</dbReference>
<reference evidence="10 11" key="1">
    <citation type="submission" date="2025-04" db="UniProtKB">
        <authorList>
            <consortium name="RefSeq"/>
        </authorList>
    </citation>
    <scope>IDENTIFICATION</scope>
    <source>
        <tissue evidence="10 11">Entire body</tissue>
    </source>
</reference>
<evidence type="ECO:0000256" key="4">
    <source>
        <dbReference type="ARBA" id="ARBA00022847"/>
    </source>
</evidence>
<dbReference type="Gene3D" id="1.20.1250.20">
    <property type="entry name" value="MFS general substrate transporter like domains"/>
    <property type="match status" value="2"/>
</dbReference>
<dbReference type="InterPro" id="IPR036259">
    <property type="entry name" value="MFS_trans_sf"/>
</dbReference>
<feature type="transmembrane region" description="Helical" evidence="7">
    <location>
        <begin position="114"/>
        <end position="134"/>
    </location>
</feature>
<keyword evidence="4" id="KW-0769">Symport</keyword>
<dbReference type="Pfam" id="PF07690">
    <property type="entry name" value="MFS_1"/>
    <property type="match status" value="1"/>
</dbReference>
<dbReference type="PANTHER" id="PTHR11662:SF336">
    <property type="entry name" value="LP19554P"/>
    <property type="match status" value="1"/>
</dbReference>
<keyword evidence="6 7" id="KW-0472">Membrane</keyword>
<feature type="transmembrane region" description="Helical" evidence="7">
    <location>
        <begin position="6"/>
        <end position="26"/>
    </location>
</feature>
<feature type="transmembrane region" description="Helical" evidence="7">
    <location>
        <begin position="398"/>
        <end position="422"/>
    </location>
</feature>
<feature type="transmembrane region" description="Helical" evidence="7">
    <location>
        <begin position="366"/>
        <end position="386"/>
    </location>
</feature>
<feature type="transmembrane region" description="Helical" evidence="7">
    <location>
        <begin position="202"/>
        <end position="222"/>
    </location>
</feature>
<feature type="transmembrane region" description="Helical" evidence="7">
    <location>
        <begin position="304"/>
        <end position="322"/>
    </location>
</feature>
<feature type="transmembrane region" description="Helical" evidence="7">
    <location>
        <begin position="434"/>
        <end position="453"/>
    </location>
</feature>
<feature type="transmembrane region" description="Helical" evidence="7">
    <location>
        <begin position="140"/>
        <end position="161"/>
    </location>
</feature>
<dbReference type="InterPro" id="IPR011701">
    <property type="entry name" value="MFS"/>
</dbReference>
<keyword evidence="5 7" id="KW-1133">Transmembrane helix</keyword>
<dbReference type="Proteomes" id="UP000192223">
    <property type="component" value="Unplaced"/>
</dbReference>
<evidence type="ECO:0000256" key="6">
    <source>
        <dbReference type="ARBA" id="ARBA00023136"/>
    </source>
</evidence>
<feature type="transmembrane region" description="Helical" evidence="7">
    <location>
        <begin position="260"/>
        <end position="284"/>
    </location>
</feature>
<feature type="transmembrane region" description="Helical" evidence="7">
    <location>
        <begin position="173"/>
        <end position="190"/>
    </location>
</feature>
<comment type="subcellular location">
    <subcellularLocation>
        <location evidence="1">Membrane</location>
        <topology evidence="1">Multi-pass membrane protein</topology>
    </subcellularLocation>
</comment>
<keyword evidence="9" id="KW-1185">Reference proteome</keyword>
<evidence type="ECO:0000259" key="8">
    <source>
        <dbReference type="PROSITE" id="PS50850"/>
    </source>
</evidence>
<sequence>MITGLLPTRAIVAIMIFNACLITYMLRANMSMNIIAMTNRTESSPLTKSECQRQQNEPFNNTLEESSATADHGERYNWNSKIQGYILGSYFWGYTITCIPGGFVAERFGPRKTVAITTIASAGLTFLTPIAASWHYISVIIIRFALGFVAGGIYPALHCLISRWAPPNEKGKFMGTLLGGQLGTVLTWPICGALIESWGWKYAFYVPGFIALFWCFSWWYFVTDTPEEHPRIDESEKKYVIQSIGDTISKTKKMPPYVKIFSSVPFWAFVVLQFGSLWGLYFLFTIGPKYMTKVLGFDLSHSGTLAAVPYLARLICGFIFGYIGDSVRKRNRLSVTNIRKIFVTFSHFLPGLFLLAQTMVGCDATLAIVLISLSLGSNGASTVTVLQNSHDLAPNFAGSLYGIVNCIGSTAGFITPMLTGYITAGSAGQVEWHTVFWIGAAVYIACGIFFCIFGSGERQEWNNIPFSNSDNNNEKGVDNLAYDKGSEIESTKI</sequence>
<dbReference type="AlphaFoldDB" id="A0A7F5RKG4"/>
<evidence type="ECO:0000313" key="9">
    <source>
        <dbReference type="Proteomes" id="UP000192223"/>
    </source>
</evidence>